<dbReference type="SUPFAM" id="SSF50978">
    <property type="entry name" value="WD40 repeat-like"/>
    <property type="match status" value="1"/>
</dbReference>
<gene>
    <name evidence="11" type="ORF">HANVADRAFT_54003</name>
</gene>
<dbReference type="OrthoDB" id="10251154at2759"/>
<protein>
    <recommendedName>
        <fullName evidence="7">U three protein 7</fullName>
    </recommendedName>
</protein>
<comment type="subcellular location">
    <subcellularLocation>
        <location evidence="2">Nucleus</location>
        <location evidence="2">Nucleolus</location>
    </subcellularLocation>
</comment>
<evidence type="ECO:0000256" key="6">
    <source>
        <dbReference type="ARBA" id="ARBA00023242"/>
    </source>
</evidence>
<feature type="region of interest" description="Disordered" evidence="9">
    <location>
        <begin position="537"/>
        <end position="565"/>
    </location>
</feature>
<evidence type="ECO:0000256" key="5">
    <source>
        <dbReference type="ARBA" id="ARBA00022737"/>
    </source>
</evidence>
<evidence type="ECO:0000256" key="3">
    <source>
        <dbReference type="ARBA" id="ARBA00022552"/>
    </source>
</evidence>
<keyword evidence="12" id="KW-1185">Reference proteome</keyword>
<keyword evidence="5" id="KW-0677">Repeat</keyword>
<dbReference type="InterPro" id="IPR040315">
    <property type="entry name" value="WDR46/Utp7"/>
</dbReference>
<dbReference type="PANTHER" id="PTHR14085:SF3">
    <property type="entry name" value="WD REPEAT-CONTAINING PROTEIN 46"/>
    <property type="match status" value="1"/>
</dbReference>
<feature type="region of interest" description="Disordered" evidence="9">
    <location>
        <begin position="1"/>
        <end position="45"/>
    </location>
</feature>
<dbReference type="GO" id="GO:0000462">
    <property type="term" value="P:maturation of SSU-rRNA from tricistronic rRNA transcript (SSU-rRNA, 5.8S rRNA, LSU-rRNA)"/>
    <property type="evidence" value="ECO:0007669"/>
    <property type="project" value="TreeGrafter"/>
</dbReference>
<evidence type="ECO:0000256" key="1">
    <source>
        <dbReference type="ARBA" id="ARBA00004099"/>
    </source>
</evidence>
<keyword evidence="4 8" id="KW-0853">WD repeat</keyword>
<evidence type="ECO:0000256" key="2">
    <source>
        <dbReference type="ARBA" id="ARBA00004604"/>
    </source>
</evidence>
<dbReference type="AlphaFoldDB" id="A0A1B7T991"/>
<dbReference type="PROSITE" id="PS50082">
    <property type="entry name" value="WD_REPEATS_2"/>
    <property type="match status" value="1"/>
</dbReference>
<feature type="compositionally biased region" description="Basic and acidic residues" evidence="9">
    <location>
        <begin position="25"/>
        <end position="36"/>
    </location>
</feature>
<dbReference type="SMART" id="SM01033">
    <property type="entry name" value="BING4CT"/>
    <property type="match status" value="1"/>
</dbReference>
<dbReference type="Pfam" id="PF00400">
    <property type="entry name" value="WD40"/>
    <property type="match status" value="1"/>
</dbReference>
<reference evidence="12" key="1">
    <citation type="journal article" date="2016" name="Proc. Natl. Acad. Sci. U.S.A.">
        <title>Comparative genomics of biotechnologically important yeasts.</title>
        <authorList>
            <person name="Riley R."/>
            <person name="Haridas S."/>
            <person name="Wolfe K.H."/>
            <person name="Lopes M.R."/>
            <person name="Hittinger C.T."/>
            <person name="Goeker M."/>
            <person name="Salamov A.A."/>
            <person name="Wisecaver J.H."/>
            <person name="Long T.M."/>
            <person name="Calvey C.H."/>
            <person name="Aerts A.L."/>
            <person name="Barry K.W."/>
            <person name="Choi C."/>
            <person name="Clum A."/>
            <person name="Coughlan A.Y."/>
            <person name="Deshpande S."/>
            <person name="Douglass A.P."/>
            <person name="Hanson S.J."/>
            <person name="Klenk H.-P."/>
            <person name="LaButti K.M."/>
            <person name="Lapidus A."/>
            <person name="Lindquist E.A."/>
            <person name="Lipzen A.M."/>
            <person name="Meier-Kolthoff J.P."/>
            <person name="Ohm R.A."/>
            <person name="Otillar R.P."/>
            <person name="Pangilinan J.L."/>
            <person name="Peng Y."/>
            <person name="Rokas A."/>
            <person name="Rosa C.A."/>
            <person name="Scheuner C."/>
            <person name="Sibirny A.A."/>
            <person name="Slot J.C."/>
            <person name="Stielow J.B."/>
            <person name="Sun H."/>
            <person name="Kurtzman C.P."/>
            <person name="Blackwell M."/>
            <person name="Grigoriev I.V."/>
            <person name="Jeffries T.W."/>
        </authorList>
    </citation>
    <scope>NUCLEOTIDE SEQUENCE [LARGE SCALE GENOMIC DNA]</scope>
    <source>
        <strain evidence="12">NRRL Y-1626</strain>
    </source>
</reference>
<dbReference type="PANTHER" id="PTHR14085">
    <property type="entry name" value="WD-REPEAT PROTEIN BING4"/>
    <property type="match status" value="1"/>
</dbReference>
<dbReference type="PROSITE" id="PS50294">
    <property type="entry name" value="WD_REPEATS_REGION"/>
    <property type="match status" value="1"/>
</dbReference>
<comment type="caution">
    <text evidence="11">The sequence shown here is derived from an EMBL/GenBank/DDBJ whole genome shotgun (WGS) entry which is preliminary data.</text>
</comment>
<evidence type="ECO:0000256" key="4">
    <source>
        <dbReference type="ARBA" id="ARBA00022574"/>
    </source>
</evidence>
<feature type="domain" description="BING4 C-terminal" evidence="10">
    <location>
        <begin position="379"/>
        <end position="458"/>
    </location>
</feature>
<dbReference type="InterPro" id="IPR001680">
    <property type="entry name" value="WD40_rpt"/>
</dbReference>
<evidence type="ECO:0000313" key="12">
    <source>
        <dbReference type="Proteomes" id="UP000092321"/>
    </source>
</evidence>
<keyword evidence="6" id="KW-0539">Nucleus</keyword>
<comment type="function">
    <text evidence="1">Involved in nucleolar processing of pre-18S ribosomal RNA.</text>
</comment>
<dbReference type="InterPro" id="IPR012952">
    <property type="entry name" value="BING4_C_dom"/>
</dbReference>
<evidence type="ECO:0000256" key="7">
    <source>
        <dbReference type="ARBA" id="ARBA00076453"/>
    </source>
</evidence>
<organism evidence="11 12">
    <name type="scientific">Hanseniaspora valbyensis NRRL Y-1626</name>
    <dbReference type="NCBI Taxonomy" id="766949"/>
    <lineage>
        <taxon>Eukaryota</taxon>
        <taxon>Fungi</taxon>
        <taxon>Dikarya</taxon>
        <taxon>Ascomycota</taxon>
        <taxon>Saccharomycotina</taxon>
        <taxon>Saccharomycetes</taxon>
        <taxon>Saccharomycodales</taxon>
        <taxon>Saccharomycodaceae</taxon>
        <taxon>Hanseniaspora</taxon>
    </lineage>
</organism>
<keyword evidence="3" id="KW-0698">rRNA processing</keyword>
<evidence type="ECO:0000259" key="10">
    <source>
        <dbReference type="SMART" id="SM01033"/>
    </source>
</evidence>
<dbReference type="PROSITE" id="PS00678">
    <property type="entry name" value="WD_REPEATS_1"/>
    <property type="match status" value="1"/>
</dbReference>
<dbReference type="Proteomes" id="UP000092321">
    <property type="component" value="Unassembled WGS sequence"/>
</dbReference>
<dbReference type="EMBL" id="LXPE01000153">
    <property type="protein sequence ID" value="OBA25302.1"/>
    <property type="molecule type" value="Genomic_DNA"/>
</dbReference>
<evidence type="ECO:0000256" key="9">
    <source>
        <dbReference type="SAM" id="MobiDB-lite"/>
    </source>
</evidence>
<evidence type="ECO:0000256" key="8">
    <source>
        <dbReference type="PROSITE-ProRule" id="PRU00221"/>
    </source>
</evidence>
<dbReference type="Gene3D" id="2.130.10.10">
    <property type="entry name" value="YVTN repeat-like/Quinoprotein amine dehydrogenase"/>
    <property type="match status" value="2"/>
</dbReference>
<dbReference type="GO" id="GO:0030686">
    <property type="term" value="C:90S preribosome"/>
    <property type="evidence" value="ECO:0007669"/>
    <property type="project" value="TreeGrafter"/>
</dbReference>
<dbReference type="GO" id="GO:0032040">
    <property type="term" value="C:small-subunit processome"/>
    <property type="evidence" value="ECO:0007669"/>
    <property type="project" value="TreeGrafter"/>
</dbReference>
<dbReference type="SMART" id="SM00320">
    <property type="entry name" value="WD40"/>
    <property type="match status" value="3"/>
</dbReference>
<dbReference type="InterPro" id="IPR015943">
    <property type="entry name" value="WD40/YVTN_repeat-like_dom_sf"/>
</dbReference>
<dbReference type="InterPro" id="IPR036322">
    <property type="entry name" value="WD40_repeat_dom_sf"/>
</dbReference>
<proteinExistence type="predicted"/>
<name>A0A1B7T991_9ASCO</name>
<dbReference type="FunFam" id="2.130.10.10:FF:000378">
    <property type="entry name" value="U3 small nucleolar RNA-associated protein 7"/>
    <property type="match status" value="1"/>
</dbReference>
<accession>A0A1B7T991</accession>
<feature type="repeat" description="WD" evidence="8">
    <location>
        <begin position="281"/>
        <end position="322"/>
    </location>
</feature>
<dbReference type="Pfam" id="PF08149">
    <property type="entry name" value="BING4CT"/>
    <property type="match status" value="1"/>
</dbReference>
<sequence length="565" mass="64147">MAKQNNNNKDSDKKTVNPSKKTFKRANEDKFQRGDGKISNSAINKSRDKKLKAKLNKVNDNYAEFVNHAAAANEYLLQEQQGFIEAESELEKTFKLTQEEIYKSVDKTTQLKAIDLKLTEHGPYSVDFNTNGTHMLLVGKKGGHIASLDWRKGELRCELNVNETINCGTYLQNEQYFAVAQRQRVYIYDHEGVELHRMKQHVDVQNMNFMPYHYLLATSGNTGFLKYQDCSTGTMVAELRTKMGPTKCQAYNPYNAVMQLGHSNGQVTMWSPNMSTPLVKLLSGRAAINDIAIDRSGRYMATASLDKTLKIWDIRMFRELHTLENLPSPGTNLEISDTGLLAMSRGPHVTIWKDCFKSNKMARPVFSSGAQHNQHRNTPYMTHMFPGNKVENMKFVPFEDLLSVGHMNGVKNLIIPGAGEANYDALEANPFETAKQRQEQEVRGLLYKLPADSISLDPNVIGTVNKSSSNSRLATKDLTMMGLNSNEDKREKELPEIRADVKAKNSGLRGFLRKKTKNIIDDRKVKVEKALEREKWERKRKQRIQSGEITEDHKDEVDTALSRFG</sequence>
<dbReference type="InterPro" id="IPR019775">
    <property type="entry name" value="WD40_repeat_CS"/>
</dbReference>
<evidence type="ECO:0000313" key="11">
    <source>
        <dbReference type="EMBL" id="OBA25302.1"/>
    </source>
</evidence>